<dbReference type="GO" id="GO:0009366">
    <property type="term" value="C:enterobactin synthetase complex"/>
    <property type="evidence" value="ECO:0007669"/>
    <property type="project" value="TreeGrafter"/>
</dbReference>
<dbReference type="GO" id="GO:0008610">
    <property type="term" value="P:lipid biosynthetic process"/>
    <property type="evidence" value="ECO:0007669"/>
    <property type="project" value="UniProtKB-ARBA"/>
</dbReference>
<dbReference type="GO" id="GO:0005829">
    <property type="term" value="C:cytosol"/>
    <property type="evidence" value="ECO:0007669"/>
    <property type="project" value="TreeGrafter"/>
</dbReference>
<dbReference type="Pfam" id="PF00668">
    <property type="entry name" value="Condensation"/>
    <property type="match status" value="2"/>
</dbReference>
<dbReference type="GO" id="GO:0043041">
    <property type="term" value="P:amino acid activation for nonribosomal peptide biosynthetic process"/>
    <property type="evidence" value="ECO:0007669"/>
    <property type="project" value="TreeGrafter"/>
</dbReference>
<reference evidence="3 4" key="1">
    <citation type="submission" date="2019-07" db="EMBL/GenBank/DDBJ databases">
        <title>Characterization of Brevibacillus brevis HK544, as a potential biocontrol agent.</title>
        <authorList>
            <person name="Kim H."/>
        </authorList>
    </citation>
    <scope>NUCLEOTIDE SEQUENCE [LARGE SCALE GENOMIC DNA]</scope>
    <source>
        <strain evidence="3 4">HK544</strain>
    </source>
</reference>
<dbReference type="RefSeq" id="WP_144619040.1">
    <property type="nucleotide sequence ID" value="NZ_CP042161.1"/>
</dbReference>
<sequence length="676" mass="78399">MMDKTFIKTIPLSEAQKDYYLHYLVYPMSSYYQEQYLFHFESRLDVSVTIRTLYEIVKRHEIYRSIFVLEDEPIQKVYSEPVLDFEHVSSATWDDTMIREYFNEEFSKPFTLEEGPLFSCRLLDGKESGSILCFKYHHICFDGCSVSLTLDEFTMIYQLLITGNDHELQPQKHQYADFVEWEQNYIASPDGEAARAFWKKKLGGTLERVEVPADKKRPSTPSFKGGISFFTFTRVLRDELIAYHKHHKYPTDVIYLSLFSAFLYRLAGQDDIIVGVPRYGRPKREFHTIMGPCMVMLPLRIQIPKNCSLRELAKLIHEELFLCSQYQNYPISLIAAELQYERDKKYASFFSTAFVHQKAIKQDAAIMLGNAQNTFDSNGLTVSTYPMGKDVSQYDLCLVVEKDNHHDILAGFEYNSDILDEETIAKWVADFERTSLSLLKNDCENIPAHAGKPGDWMESPSAFPSLKILPEDVIPLLSTDSIKFEQETFEWACLRENGISHLAEVWDTSSYAIFMTVFLVLLYAETEKEDLALAFRAGWDECEDIPSALLLRADLSGNPLLGDLVLQIQSKLKEAHYHQASFPKTHEPQLLFEKSKNEYPSTIDFQFRIHETNDHINGAIIYKSNVFKRETVQRICTQYEYLLESVTAEPHQRIREIVSHLNSQFLTSDDFEQLFL</sequence>
<feature type="domain" description="Condensation" evidence="2">
    <location>
        <begin position="551"/>
        <end position="658"/>
    </location>
</feature>
<dbReference type="Gene3D" id="3.30.559.10">
    <property type="entry name" value="Chloramphenicol acetyltransferase-like domain"/>
    <property type="match status" value="1"/>
</dbReference>
<evidence type="ECO:0000256" key="1">
    <source>
        <dbReference type="ARBA" id="ARBA00022737"/>
    </source>
</evidence>
<evidence type="ECO:0000313" key="3">
    <source>
        <dbReference type="EMBL" id="QDS37528.1"/>
    </source>
</evidence>
<dbReference type="PANTHER" id="PTHR45527:SF1">
    <property type="entry name" value="FATTY ACID SYNTHASE"/>
    <property type="match status" value="1"/>
</dbReference>
<dbReference type="GO" id="GO:0009239">
    <property type="term" value="P:enterobactin biosynthetic process"/>
    <property type="evidence" value="ECO:0007669"/>
    <property type="project" value="TreeGrafter"/>
</dbReference>
<keyword evidence="1" id="KW-0677">Repeat</keyword>
<organism evidence="3 4">
    <name type="scientific">Brevibacillus brevis</name>
    <name type="common">Bacillus brevis</name>
    <dbReference type="NCBI Taxonomy" id="1393"/>
    <lineage>
        <taxon>Bacteria</taxon>
        <taxon>Bacillati</taxon>
        <taxon>Bacillota</taxon>
        <taxon>Bacilli</taxon>
        <taxon>Bacillales</taxon>
        <taxon>Paenibacillaceae</taxon>
        <taxon>Brevibacillus</taxon>
    </lineage>
</organism>
<dbReference type="Gene3D" id="3.30.559.30">
    <property type="entry name" value="Nonribosomal peptide synthetase, condensation domain"/>
    <property type="match status" value="2"/>
</dbReference>
<dbReference type="GO" id="GO:0047527">
    <property type="term" value="F:2,3-dihydroxybenzoate-serine ligase activity"/>
    <property type="evidence" value="ECO:0007669"/>
    <property type="project" value="TreeGrafter"/>
</dbReference>
<dbReference type="SUPFAM" id="SSF52777">
    <property type="entry name" value="CoA-dependent acyltransferases"/>
    <property type="match status" value="3"/>
</dbReference>
<feature type="domain" description="Condensation" evidence="2">
    <location>
        <begin position="8"/>
        <end position="441"/>
    </location>
</feature>
<proteinExistence type="predicted"/>
<dbReference type="PANTHER" id="PTHR45527">
    <property type="entry name" value="NONRIBOSOMAL PEPTIDE SYNTHETASE"/>
    <property type="match status" value="1"/>
</dbReference>
<dbReference type="InterPro" id="IPR023213">
    <property type="entry name" value="CAT-like_dom_sf"/>
</dbReference>
<evidence type="ECO:0000259" key="2">
    <source>
        <dbReference type="Pfam" id="PF00668"/>
    </source>
</evidence>
<dbReference type="AlphaFoldDB" id="A0A517IF88"/>
<dbReference type="InterPro" id="IPR001242">
    <property type="entry name" value="Condensation_dom"/>
</dbReference>
<accession>A0A517IF88</accession>
<dbReference type="Proteomes" id="UP000317713">
    <property type="component" value="Chromosome"/>
</dbReference>
<evidence type="ECO:0000313" key="4">
    <source>
        <dbReference type="Proteomes" id="UP000317713"/>
    </source>
</evidence>
<name>A0A517IF88_BREBE</name>
<gene>
    <name evidence="3" type="ORF">FPS98_28120</name>
</gene>
<protein>
    <submittedName>
        <fullName evidence="3">Peptide synthetase</fullName>
    </submittedName>
</protein>
<dbReference type="GO" id="GO:0031177">
    <property type="term" value="F:phosphopantetheine binding"/>
    <property type="evidence" value="ECO:0007669"/>
    <property type="project" value="TreeGrafter"/>
</dbReference>
<dbReference type="EMBL" id="CP042161">
    <property type="protein sequence ID" value="QDS37528.1"/>
    <property type="molecule type" value="Genomic_DNA"/>
</dbReference>